<sequence>MKSRKREFPYYKGPLQTVGKLLYFLRTEPSLFKASARGVLASLLFGRSVANFLQFYEGLIYITVKNNKLVMF</sequence>
<dbReference type="Proteomes" id="UP000185829">
    <property type="component" value="Unassembled WGS sequence"/>
</dbReference>
<dbReference type="EMBL" id="FTMX01000002">
    <property type="protein sequence ID" value="SIQ95806.1"/>
    <property type="molecule type" value="Genomic_DNA"/>
</dbReference>
<name>A0A9X8WK23_9BACI</name>
<reference evidence="1 2" key="1">
    <citation type="submission" date="2017-01" db="EMBL/GenBank/DDBJ databases">
        <authorList>
            <person name="Varghese N."/>
            <person name="Submissions S."/>
        </authorList>
    </citation>
    <scope>NUCLEOTIDE SEQUENCE [LARGE SCALE GENOMIC DNA]</scope>
    <source>
        <strain evidence="1 2">RUG2-6</strain>
    </source>
</reference>
<evidence type="ECO:0000313" key="2">
    <source>
        <dbReference type="Proteomes" id="UP000185829"/>
    </source>
</evidence>
<dbReference type="AlphaFoldDB" id="A0A9X8WK23"/>
<evidence type="ECO:0000313" key="1">
    <source>
        <dbReference type="EMBL" id="SIQ95806.1"/>
    </source>
</evidence>
<proteinExistence type="predicted"/>
<gene>
    <name evidence="1" type="ORF">SAMN05878482_102635</name>
</gene>
<protein>
    <submittedName>
        <fullName evidence="1">Uncharacterized protein</fullName>
    </submittedName>
</protein>
<organism evidence="1 2">
    <name type="scientific">Peribacillus simplex</name>
    <dbReference type="NCBI Taxonomy" id="1478"/>
    <lineage>
        <taxon>Bacteria</taxon>
        <taxon>Bacillati</taxon>
        <taxon>Bacillota</taxon>
        <taxon>Bacilli</taxon>
        <taxon>Bacillales</taxon>
        <taxon>Bacillaceae</taxon>
        <taxon>Peribacillus</taxon>
    </lineage>
</organism>
<accession>A0A9X8WK23</accession>
<comment type="caution">
    <text evidence="1">The sequence shown here is derived from an EMBL/GenBank/DDBJ whole genome shotgun (WGS) entry which is preliminary data.</text>
</comment>